<organism evidence="10 11">
    <name type="scientific">Thraustotheca clavata</name>
    <dbReference type="NCBI Taxonomy" id="74557"/>
    <lineage>
        <taxon>Eukaryota</taxon>
        <taxon>Sar</taxon>
        <taxon>Stramenopiles</taxon>
        <taxon>Oomycota</taxon>
        <taxon>Saprolegniomycetes</taxon>
        <taxon>Saprolegniales</taxon>
        <taxon>Achlyaceae</taxon>
        <taxon>Thraustotheca</taxon>
    </lineage>
</organism>
<evidence type="ECO:0000313" key="10">
    <source>
        <dbReference type="EMBL" id="OQS07768.1"/>
    </source>
</evidence>
<accession>A0A1W0AC49</accession>
<dbReference type="SUPFAM" id="SSF56112">
    <property type="entry name" value="Protein kinase-like (PK-like)"/>
    <property type="match status" value="1"/>
</dbReference>
<evidence type="ECO:0000259" key="9">
    <source>
        <dbReference type="PROSITE" id="PS50011"/>
    </source>
</evidence>
<evidence type="ECO:0000313" key="11">
    <source>
        <dbReference type="Proteomes" id="UP000243217"/>
    </source>
</evidence>
<dbReference type="OrthoDB" id="40902at2759"/>
<keyword evidence="11" id="KW-1185">Reference proteome</keyword>
<dbReference type="GO" id="GO:0004674">
    <property type="term" value="F:protein serine/threonine kinase activity"/>
    <property type="evidence" value="ECO:0007669"/>
    <property type="project" value="UniProtKB-KW"/>
</dbReference>
<dbReference type="InterPro" id="IPR000719">
    <property type="entry name" value="Prot_kinase_dom"/>
</dbReference>
<keyword evidence="3 7" id="KW-0547">Nucleotide-binding</keyword>
<reference evidence="10 11" key="1">
    <citation type="journal article" date="2014" name="Genome Biol. Evol.">
        <title>The secreted proteins of Achlya hypogyna and Thraustotheca clavata identify the ancestral oomycete secretome and reveal gene acquisitions by horizontal gene transfer.</title>
        <authorList>
            <person name="Misner I."/>
            <person name="Blouin N."/>
            <person name="Leonard G."/>
            <person name="Richards T.A."/>
            <person name="Lane C.E."/>
        </authorList>
    </citation>
    <scope>NUCLEOTIDE SEQUENCE [LARGE SCALE GENOMIC DNA]</scope>
    <source>
        <strain evidence="10 11">ATCC 34112</strain>
    </source>
</reference>
<evidence type="ECO:0000256" key="1">
    <source>
        <dbReference type="ARBA" id="ARBA00022527"/>
    </source>
</evidence>
<keyword evidence="2" id="KW-0808">Transferase</keyword>
<evidence type="ECO:0000256" key="6">
    <source>
        <dbReference type="PIRSR" id="PIRSR630616-1"/>
    </source>
</evidence>
<dbReference type="GO" id="GO:0005524">
    <property type="term" value="F:ATP binding"/>
    <property type="evidence" value="ECO:0007669"/>
    <property type="project" value="UniProtKB-KW"/>
</dbReference>
<sequence>MTENMVKHIATQLLSAVEYCHSKKNLHRDIKPENILFTGVDGEKITVQLADFGLSTYSKHPLNRTCGTIIYMAQEMIESKYYDQSIDIWCLGATIYNLLTKSLPKYGSTKDLCFDDLIMEARDFILKMLQSDPAKRSSASELLKHSWLTSEWLSEFAVYEYFTNRYMRLQKS</sequence>
<feature type="cross-link" description="Glycyl lysine isopeptide (Lys-Gly) (interchain with G-Cter in SUMO2)" evidence="8">
    <location>
        <position position="31"/>
    </location>
</feature>
<evidence type="ECO:0000256" key="8">
    <source>
        <dbReference type="PIRSR" id="PIRSR630616-3"/>
    </source>
</evidence>
<evidence type="ECO:0000256" key="2">
    <source>
        <dbReference type="ARBA" id="ARBA00022679"/>
    </source>
</evidence>
<evidence type="ECO:0000256" key="3">
    <source>
        <dbReference type="ARBA" id="ARBA00022741"/>
    </source>
</evidence>
<gene>
    <name evidence="10" type="ORF">THRCLA_20068</name>
</gene>
<protein>
    <submittedName>
        <fullName evidence="10">Aurora kinase A</fullName>
    </submittedName>
</protein>
<dbReference type="EMBL" id="JNBS01000104">
    <property type="protein sequence ID" value="OQS07768.1"/>
    <property type="molecule type" value="Genomic_DNA"/>
</dbReference>
<comment type="caution">
    <text evidence="10">The sequence shown here is derived from an EMBL/GenBank/DDBJ whole genome shotgun (WGS) entry which is preliminary data.</text>
</comment>
<dbReference type="AlphaFoldDB" id="A0A1W0AC49"/>
<dbReference type="SMART" id="SM00220">
    <property type="entry name" value="S_TKc"/>
    <property type="match status" value="1"/>
</dbReference>
<keyword evidence="1" id="KW-0723">Serine/threonine-protein kinase</keyword>
<dbReference type="STRING" id="74557.A0A1W0AC49"/>
<evidence type="ECO:0000256" key="5">
    <source>
        <dbReference type="ARBA" id="ARBA00022840"/>
    </source>
</evidence>
<feature type="active site" description="Proton acceptor" evidence="6">
    <location>
        <position position="29"/>
    </location>
</feature>
<dbReference type="Pfam" id="PF00069">
    <property type="entry name" value="Pkinase"/>
    <property type="match status" value="1"/>
</dbReference>
<dbReference type="PANTHER" id="PTHR24350">
    <property type="entry name" value="SERINE/THREONINE-PROTEIN KINASE IAL-RELATED"/>
    <property type="match status" value="1"/>
</dbReference>
<keyword evidence="4 10" id="KW-0418">Kinase</keyword>
<feature type="domain" description="Protein kinase" evidence="9">
    <location>
        <begin position="1"/>
        <end position="148"/>
    </location>
</feature>
<feature type="binding site" evidence="7">
    <location>
        <position position="51"/>
    </location>
    <ligand>
        <name>ATP</name>
        <dbReference type="ChEBI" id="CHEBI:30616"/>
    </ligand>
</feature>
<dbReference type="Gene3D" id="1.10.510.10">
    <property type="entry name" value="Transferase(Phosphotransferase) domain 1"/>
    <property type="match status" value="1"/>
</dbReference>
<dbReference type="PROSITE" id="PS50011">
    <property type="entry name" value="PROTEIN_KINASE_DOM"/>
    <property type="match status" value="1"/>
</dbReference>
<dbReference type="InterPro" id="IPR011009">
    <property type="entry name" value="Kinase-like_dom_sf"/>
</dbReference>
<dbReference type="InterPro" id="IPR030616">
    <property type="entry name" value="Aur-like"/>
</dbReference>
<dbReference type="Proteomes" id="UP000243217">
    <property type="component" value="Unassembled WGS sequence"/>
</dbReference>
<proteinExistence type="predicted"/>
<evidence type="ECO:0000256" key="4">
    <source>
        <dbReference type="ARBA" id="ARBA00022777"/>
    </source>
</evidence>
<keyword evidence="5 7" id="KW-0067">ATP-binding</keyword>
<feature type="binding site" evidence="7">
    <location>
        <begin position="33"/>
        <end position="34"/>
    </location>
    <ligand>
        <name>ATP</name>
        <dbReference type="ChEBI" id="CHEBI:30616"/>
    </ligand>
</feature>
<evidence type="ECO:0000256" key="7">
    <source>
        <dbReference type="PIRSR" id="PIRSR630616-2"/>
    </source>
</evidence>
<name>A0A1W0AC49_9STRA</name>